<evidence type="ECO:0000313" key="1">
    <source>
        <dbReference type="EMBL" id="OGZ00514.1"/>
    </source>
</evidence>
<dbReference type="Proteomes" id="UP000176287">
    <property type="component" value="Unassembled WGS sequence"/>
</dbReference>
<dbReference type="AlphaFoldDB" id="A0A1G2CGI2"/>
<organism evidence="1 2">
    <name type="scientific">Candidatus Liptonbacteria bacterium RIFCSPLOWO2_01_FULL_45_15</name>
    <dbReference type="NCBI Taxonomy" id="1798649"/>
    <lineage>
        <taxon>Bacteria</taxon>
        <taxon>Candidatus Liptoniibacteriota</taxon>
    </lineage>
</organism>
<name>A0A1G2CGI2_9BACT</name>
<accession>A0A1G2CGI2</accession>
<gene>
    <name evidence="1" type="ORF">A3B13_01750</name>
</gene>
<dbReference type="EMBL" id="MHKZ01000019">
    <property type="protein sequence ID" value="OGZ00514.1"/>
    <property type="molecule type" value="Genomic_DNA"/>
</dbReference>
<comment type="caution">
    <text evidence="1">The sequence shown here is derived from an EMBL/GenBank/DDBJ whole genome shotgun (WGS) entry which is preliminary data.</text>
</comment>
<protein>
    <submittedName>
        <fullName evidence="1">Uncharacterized protein</fullName>
    </submittedName>
</protein>
<dbReference type="STRING" id="1798649.A3B13_01750"/>
<proteinExistence type="predicted"/>
<reference evidence="1 2" key="1">
    <citation type="journal article" date="2016" name="Nat. Commun.">
        <title>Thousands of microbial genomes shed light on interconnected biogeochemical processes in an aquifer system.</title>
        <authorList>
            <person name="Anantharaman K."/>
            <person name="Brown C.T."/>
            <person name="Hug L.A."/>
            <person name="Sharon I."/>
            <person name="Castelle C.J."/>
            <person name="Probst A.J."/>
            <person name="Thomas B.C."/>
            <person name="Singh A."/>
            <person name="Wilkins M.J."/>
            <person name="Karaoz U."/>
            <person name="Brodie E.L."/>
            <person name="Williams K.H."/>
            <person name="Hubbard S.S."/>
            <person name="Banfield J.F."/>
        </authorList>
    </citation>
    <scope>NUCLEOTIDE SEQUENCE [LARGE SCALE GENOMIC DNA]</scope>
</reference>
<sequence>MFNLRRKEKFLLLDVSPEKIGGLLLSLDDQKKIRKEKLWENLERSPSSKRQPFIPNVSRVIAACDPELAFKVFIPLSIKREAGAEQLEKTELENLLAQAIGKVFNHYRREASTVLSADELDTILADSNISGFEVDGHKVMNPIGFKPKEINAVMEMTFAARQTFERVKAIRKKGDFFFTEKGQAQAAAAKRMGTKRTDFLLIGYRKSYFYPSGSLGTHYARRELKWSTDGLIAEICRNWSLSETAARNVYGYYAKEGVSAPLEKYFKKIFSRTVREFVGYVNKLKTSSKVYLVADVPLELAGRSTFLELPIESFAVKSGFVIDKKSFHVNSATFRQLAPFFEFYYDNSDSEINGWLKRRLHWLGSAV</sequence>
<evidence type="ECO:0000313" key="2">
    <source>
        <dbReference type="Proteomes" id="UP000176287"/>
    </source>
</evidence>